<evidence type="ECO:0000256" key="2">
    <source>
        <dbReference type="ARBA" id="ARBA00009870"/>
    </source>
</evidence>
<dbReference type="STRING" id="71139.A0A059ACH8"/>
<feature type="region of interest" description="Disordered" evidence="8">
    <location>
        <begin position="225"/>
        <end position="254"/>
    </location>
</feature>
<dbReference type="OMA" id="QQEEPYG"/>
<comment type="similarity">
    <text evidence="2">Belongs to the rad21 family.</text>
</comment>
<feature type="region of interest" description="Disordered" evidence="8">
    <location>
        <begin position="351"/>
        <end position="371"/>
    </location>
</feature>
<feature type="region of interest" description="Disordered" evidence="8">
    <location>
        <begin position="534"/>
        <end position="565"/>
    </location>
</feature>
<feature type="domain" description="Rad21/Rec8-like protein C-terminal eukaryotic" evidence="9">
    <location>
        <begin position="645"/>
        <end position="695"/>
    </location>
</feature>
<dbReference type="GO" id="GO:0051301">
    <property type="term" value="P:cell division"/>
    <property type="evidence" value="ECO:0007669"/>
    <property type="project" value="UniProtKB-KW"/>
</dbReference>
<evidence type="ECO:0000256" key="1">
    <source>
        <dbReference type="ARBA" id="ARBA00004123"/>
    </source>
</evidence>
<sequence>MFYSQTFLGRKGPLGTVCLHISTILPICCADAHIHASVGEGACAAAAQSNDMALMLSDYNKALVFVKSKGSSMRIFILLASEYIMFPEVPIALRMSGHLLLGVVRIYSKKVDYLFHECNIILTGLSKVFAPVELNLPEDTRQAPVQSITLPNTFELDAMDLDDTYEEGIQDDHLRSRDEITLIEQIPTGRDPYIVISFDEDILESSQHALVPVSVVSLMEEDRWLSEGPSPTHPEVHRESFQDSPPRSRGEIDRDIPTLDLPEIEVMRDAVHDVGFGNFPPMTDHVDDRSSPTRSEQIMMEKGTVTPPVPDALASGGSSLPYQQHSETAASADLQNAAVFPDEHILFEHASPEMAIRSSPPVQQPPARKRKRKQLFDECVVLKNSFMKRALDNPSDILRKRKNIPTSAFGLWKLNKRLRKECGFQEPLFNGMCTDLQNIYKKDYVQINPHLFGQDDVIPEAVDSETLGPTTEVLPGLGISHSPDNATAIDMEIEHLRHDRDQTGGNFLDFVSLPIRGIDSSLGRDTFTPISGSLGSAPELPEGSTAGTGVLPTPDAATSTGTFRSDTETPLTFIEENQVEENACLSDIPEMTAAEELSFLEADDTSLAGSCRSQEIDPLSIRTRAVAQFLQRRSPTAPGQEEESGLSLTNTLEGKSRRLCARMFFETLVLKSYGLIDVQQDEAYGDILLKLTPTFSKAQI</sequence>
<feature type="compositionally biased region" description="Polar residues" evidence="8">
    <location>
        <begin position="556"/>
        <end position="565"/>
    </location>
</feature>
<comment type="subunit">
    <text evidence="7">Component of the cohesin complex.</text>
</comment>
<accession>A0A059ACH8</accession>
<dbReference type="GO" id="GO:0008278">
    <property type="term" value="C:cohesin complex"/>
    <property type="evidence" value="ECO:0000318"/>
    <property type="project" value="GO_Central"/>
</dbReference>
<dbReference type="Pfam" id="PF04824">
    <property type="entry name" value="Rad21_Rec8"/>
    <property type="match status" value="1"/>
</dbReference>
<evidence type="ECO:0000256" key="4">
    <source>
        <dbReference type="ARBA" id="ARBA00022776"/>
    </source>
</evidence>
<feature type="domain" description="Rad21/Rec8-like protein N-terminal" evidence="10">
    <location>
        <begin position="79"/>
        <end position="142"/>
    </location>
</feature>
<dbReference type="InterPro" id="IPR036390">
    <property type="entry name" value="WH_DNA-bd_sf"/>
</dbReference>
<gene>
    <name evidence="11" type="ORF">EUGRSUZ_J01249</name>
</gene>
<dbReference type="CDD" id="cd21793">
    <property type="entry name" value="Rad21_Rec8_M_AtSYN1-like"/>
    <property type="match status" value="1"/>
</dbReference>
<dbReference type="Gramene" id="KCW51797">
    <property type="protein sequence ID" value="KCW51797"/>
    <property type="gene ID" value="EUGRSUZ_J01249"/>
</dbReference>
<evidence type="ECO:0000259" key="10">
    <source>
        <dbReference type="Pfam" id="PF04825"/>
    </source>
</evidence>
<feature type="compositionally biased region" description="Basic and acidic residues" evidence="8">
    <location>
        <begin position="234"/>
        <end position="254"/>
    </location>
</feature>
<keyword evidence="3" id="KW-0132">Cell division</keyword>
<keyword evidence="5" id="KW-0159">Chromosome partition</keyword>
<protein>
    <recommendedName>
        <fullName evidence="12">Rad21/Rec8-like protein N-terminal domain-containing protein</fullName>
    </recommendedName>
</protein>
<dbReference type="SUPFAM" id="SSF46785">
    <property type="entry name" value="Winged helix' DNA-binding domain"/>
    <property type="match status" value="1"/>
</dbReference>
<dbReference type="PANTHER" id="PTHR12585">
    <property type="entry name" value="SCC1 / RAD21 FAMILY MEMBER"/>
    <property type="match status" value="1"/>
</dbReference>
<dbReference type="EMBL" id="KK198762">
    <property type="protein sequence ID" value="KCW51797.1"/>
    <property type="molecule type" value="Genomic_DNA"/>
</dbReference>
<dbReference type="InParanoid" id="A0A059ACH8"/>
<dbReference type="AlphaFoldDB" id="A0A059ACH8"/>
<dbReference type="GO" id="GO:1990414">
    <property type="term" value="P:replication-born double-strand break repair via sister chromatid exchange"/>
    <property type="evidence" value="ECO:0000318"/>
    <property type="project" value="GO_Central"/>
</dbReference>
<evidence type="ECO:0008006" key="12">
    <source>
        <dbReference type="Google" id="ProtNLM"/>
    </source>
</evidence>
<dbReference type="GO" id="GO:0007059">
    <property type="term" value="P:chromosome segregation"/>
    <property type="evidence" value="ECO:0007669"/>
    <property type="project" value="UniProtKB-KW"/>
</dbReference>
<evidence type="ECO:0000256" key="6">
    <source>
        <dbReference type="ARBA" id="ARBA00023242"/>
    </source>
</evidence>
<name>A0A059ACH8_EUCGR</name>
<dbReference type="InterPro" id="IPR023093">
    <property type="entry name" value="ScpA-like_C"/>
</dbReference>
<evidence type="ECO:0000256" key="8">
    <source>
        <dbReference type="SAM" id="MobiDB-lite"/>
    </source>
</evidence>
<evidence type="ECO:0000256" key="3">
    <source>
        <dbReference type="ARBA" id="ARBA00022618"/>
    </source>
</evidence>
<organism evidence="11">
    <name type="scientific">Eucalyptus grandis</name>
    <name type="common">Flooded gum</name>
    <dbReference type="NCBI Taxonomy" id="71139"/>
    <lineage>
        <taxon>Eukaryota</taxon>
        <taxon>Viridiplantae</taxon>
        <taxon>Streptophyta</taxon>
        <taxon>Embryophyta</taxon>
        <taxon>Tracheophyta</taxon>
        <taxon>Spermatophyta</taxon>
        <taxon>Magnoliopsida</taxon>
        <taxon>eudicotyledons</taxon>
        <taxon>Gunneridae</taxon>
        <taxon>Pentapetalae</taxon>
        <taxon>rosids</taxon>
        <taxon>malvids</taxon>
        <taxon>Myrtales</taxon>
        <taxon>Myrtaceae</taxon>
        <taxon>Myrtoideae</taxon>
        <taxon>Eucalypteae</taxon>
        <taxon>Eucalyptus</taxon>
    </lineage>
</organism>
<keyword evidence="4" id="KW-0131">Cell cycle</keyword>
<dbReference type="GO" id="GO:0003682">
    <property type="term" value="F:chromatin binding"/>
    <property type="evidence" value="ECO:0000318"/>
    <property type="project" value="GO_Central"/>
</dbReference>
<comment type="subcellular location">
    <subcellularLocation>
        <location evidence="1">Nucleus</location>
    </subcellularLocation>
</comment>
<dbReference type="InterPro" id="IPR006910">
    <property type="entry name" value="Rad21_Rec8_N"/>
</dbReference>
<keyword evidence="6" id="KW-0539">Nucleus</keyword>
<evidence type="ECO:0000256" key="5">
    <source>
        <dbReference type="ARBA" id="ARBA00022829"/>
    </source>
</evidence>
<reference evidence="11" key="1">
    <citation type="submission" date="2013-07" db="EMBL/GenBank/DDBJ databases">
        <title>The genome of Eucalyptus grandis.</title>
        <authorList>
            <person name="Schmutz J."/>
            <person name="Hayes R."/>
            <person name="Myburg A."/>
            <person name="Tuskan G."/>
            <person name="Grattapaglia D."/>
            <person name="Rokhsar D.S."/>
        </authorList>
    </citation>
    <scope>NUCLEOTIDE SEQUENCE</scope>
    <source>
        <tissue evidence="11">Leaf extractions</tissue>
    </source>
</reference>
<dbReference type="FunFam" id="1.10.10.580:FF:000002">
    <property type="entry name" value="Sister chromatid cohesion 1 protein 4"/>
    <property type="match status" value="1"/>
</dbReference>
<evidence type="ECO:0000259" key="9">
    <source>
        <dbReference type="Pfam" id="PF04824"/>
    </source>
</evidence>
<dbReference type="Gene3D" id="1.10.10.580">
    <property type="entry name" value="Structural maintenance of chromosome 1. Chain E"/>
    <property type="match status" value="1"/>
</dbReference>
<dbReference type="InterPro" id="IPR006909">
    <property type="entry name" value="Rad21/Rec8_C_eu"/>
</dbReference>
<dbReference type="GO" id="GO:0007062">
    <property type="term" value="P:sister chromatid cohesion"/>
    <property type="evidence" value="ECO:0000318"/>
    <property type="project" value="GO_Central"/>
</dbReference>
<evidence type="ECO:0000256" key="7">
    <source>
        <dbReference type="ARBA" id="ARBA00064543"/>
    </source>
</evidence>
<keyword evidence="4" id="KW-0498">Mitosis</keyword>
<dbReference type="GO" id="GO:0005634">
    <property type="term" value="C:nucleus"/>
    <property type="evidence" value="ECO:0007669"/>
    <property type="project" value="UniProtKB-SubCell"/>
</dbReference>
<proteinExistence type="inferred from homology"/>
<dbReference type="Pfam" id="PF04825">
    <property type="entry name" value="Rad21_Rec8_N"/>
    <property type="match status" value="1"/>
</dbReference>
<dbReference type="eggNOG" id="KOG1213">
    <property type="taxonomic scope" value="Eukaryota"/>
</dbReference>
<dbReference type="PANTHER" id="PTHR12585:SF55">
    <property type="entry name" value="SISTER CHROMATID COHESION 1 PROTEIN 3"/>
    <property type="match status" value="1"/>
</dbReference>
<evidence type="ECO:0000313" key="11">
    <source>
        <dbReference type="EMBL" id="KCW51797.1"/>
    </source>
</evidence>
<dbReference type="FunCoup" id="A0A059ACH8">
    <property type="interactions" value="92"/>
</dbReference>
<dbReference type="InterPro" id="IPR039781">
    <property type="entry name" value="Rad21/Rec8-like"/>
</dbReference>